<accession>K1T6W0</accession>
<reference evidence="1" key="1">
    <citation type="journal article" date="2013" name="Environ. Microbiol.">
        <title>Microbiota from the distal guts of lean and obese adolescents exhibit partial functional redundancy besides clear differences in community structure.</title>
        <authorList>
            <person name="Ferrer M."/>
            <person name="Ruiz A."/>
            <person name="Lanza F."/>
            <person name="Haange S.B."/>
            <person name="Oberbach A."/>
            <person name="Till H."/>
            <person name="Bargiela R."/>
            <person name="Campoy C."/>
            <person name="Segura M.T."/>
            <person name="Richter M."/>
            <person name="von Bergen M."/>
            <person name="Seifert J."/>
            <person name="Suarez A."/>
        </authorList>
    </citation>
    <scope>NUCLEOTIDE SEQUENCE</scope>
</reference>
<protein>
    <submittedName>
        <fullName evidence="1">Uncharacterized protein</fullName>
    </submittedName>
</protein>
<dbReference type="EMBL" id="AJWZ01008093">
    <property type="protein sequence ID" value="EKC55081.1"/>
    <property type="molecule type" value="Genomic_DNA"/>
</dbReference>
<proteinExistence type="predicted"/>
<dbReference type="AlphaFoldDB" id="K1T6W0"/>
<feature type="non-terminal residue" evidence="1">
    <location>
        <position position="1"/>
    </location>
</feature>
<sequence length="142" mass="16305">RDQTDQRIYLKRDEERLIWQFEKSESELWKEKPDPLLEVIADFINSNNGEWSGTPTELAKILAGDIQPNALSMMLNVRAGKLFEEYQICYEKDVIIVEDIKTFFMRKESVTTVTAVTVIDIAVTVVTADTTVGNFFLLLLVK</sequence>
<organism evidence="1">
    <name type="scientific">human gut metagenome</name>
    <dbReference type="NCBI Taxonomy" id="408170"/>
    <lineage>
        <taxon>unclassified sequences</taxon>
        <taxon>metagenomes</taxon>
        <taxon>organismal metagenomes</taxon>
    </lineage>
</organism>
<gene>
    <name evidence="1" type="ORF">OBE_11743</name>
</gene>
<comment type="caution">
    <text evidence="1">The sequence shown here is derived from an EMBL/GenBank/DDBJ whole genome shotgun (WGS) entry which is preliminary data.</text>
</comment>
<evidence type="ECO:0000313" key="1">
    <source>
        <dbReference type="EMBL" id="EKC55081.1"/>
    </source>
</evidence>
<name>K1T6W0_9ZZZZ</name>